<dbReference type="Proteomes" id="UP000887565">
    <property type="component" value="Unplaced"/>
</dbReference>
<dbReference type="WBParaSite" id="nRc.2.0.1.t28034-RA">
    <property type="protein sequence ID" value="nRc.2.0.1.t28034-RA"/>
    <property type="gene ID" value="nRc.2.0.1.g28034"/>
</dbReference>
<keyword evidence="1" id="KW-1185">Reference proteome</keyword>
<accession>A0A915JP56</accession>
<sequence length="74" mass="8714">MFVLECVHKWYNKSPCYTSSAGAASAVRQHSNIFLNVLMQELRIFWNFFLKKSKKRIGYNINAGLHRFAKFRLS</sequence>
<evidence type="ECO:0000313" key="2">
    <source>
        <dbReference type="WBParaSite" id="nRc.2.0.1.t28034-RA"/>
    </source>
</evidence>
<evidence type="ECO:0000313" key="1">
    <source>
        <dbReference type="Proteomes" id="UP000887565"/>
    </source>
</evidence>
<dbReference type="AlphaFoldDB" id="A0A915JP56"/>
<reference evidence="2" key="1">
    <citation type="submission" date="2022-11" db="UniProtKB">
        <authorList>
            <consortium name="WormBaseParasite"/>
        </authorList>
    </citation>
    <scope>IDENTIFICATION</scope>
</reference>
<protein>
    <submittedName>
        <fullName evidence="2">Uncharacterized protein</fullName>
    </submittedName>
</protein>
<proteinExistence type="predicted"/>
<name>A0A915JP56_ROMCU</name>
<organism evidence="1 2">
    <name type="scientific">Romanomermis culicivorax</name>
    <name type="common">Nematode worm</name>
    <dbReference type="NCBI Taxonomy" id="13658"/>
    <lineage>
        <taxon>Eukaryota</taxon>
        <taxon>Metazoa</taxon>
        <taxon>Ecdysozoa</taxon>
        <taxon>Nematoda</taxon>
        <taxon>Enoplea</taxon>
        <taxon>Dorylaimia</taxon>
        <taxon>Mermithida</taxon>
        <taxon>Mermithoidea</taxon>
        <taxon>Mermithidae</taxon>
        <taxon>Romanomermis</taxon>
    </lineage>
</organism>